<sequence length="59" mass="6280">MSSVEAAGDGEQVAERSAQLDKFELRTLEHEPRTLYGDALRSGAILAESNSVEGCGVLD</sequence>
<name>A0ABQ9ZXK4_9CRUS</name>
<comment type="caution">
    <text evidence="1">The sequence shown here is derived from an EMBL/GenBank/DDBJ whole genome shotgun (WGS) entry which is preliminary data.</text>
</comment>
<dbReference type="EMBL" id="JAOYFB010000006">
    <property type="protein sequence ID" value="KAK4017380.1"/>
    <property type="molecule type" value="Genomic_DNA"/>
</dbReference>
<organism evidence="1 2">
    <name type="scientific">Daphnia magna</name>
    <dbReference type="NCBI Taxonomy" id="35525"/>
    <lineage>
        <taxon>Eukaryota</taxon>
        <taxon>Metazoa</taxon>
        <taxon>Ecdysozoa</taxon>
        <taxon>Arthropoda</taxon>
        <taxon>Crustacea</taxon>
        <taxon>Branchiopoda</taxon>
        <taxon>Diplostraca</taxon>
        <taxon>Cladocera</taxon>
        <taxon>Anomopoda</taxon>
        <taxon>Daphniidae</taxon>
        <taxon>Daphnia</taxon>
    </lineage>
</organism>
<keyword evidence="2" id="KW-1185">Reference proteome</keyword>
<proteinExistence type="predicted"/>
<evidence type="ECO:0000313" key="1">
    <source>
        <dbReference type="EMBL" id="KAK4017380.1"/>
    </source>
</evidence>
<accession>A0ABQ9ZXK4</accession>
<reference evidence="1 2" key="1">
    <citation type="journal article" date="2023" name="Nucleic Acids Res.">
        <title>The hologenome of Daphnia magna reveals possible DNA methylation and microbiome-mediated evolution of the host genome.</title>
        <authorList>
            <person name="Chaturvedi A."/>
            <person name="Li X."/>
            <person name="Dhandapani V."/>
            <person name="Marshall H."/>
            <person name="Kissane S."/>
            <person name="Cuenca-Cambronero M."/>
            <person name="Asole G."/>
            <person name="Calvet F."/>
            <person name="Ruiz-Romero M."/>
            <person name="Marangio P."/>
            <person name="Guigo R."/>
            <person name="Rago D."/>
            <person name="Mirbahai L."/>
            <person name="Eastwood N."/>
            <person name="Colbourne J.K."/>
            <person name="Zhou J."/>
            <person name="Mallon E."/>
            <person name="Orsini L."/>
        </authorList>
    </citation>
    <scope>NUCLEOTIDE SEQUENCE [LARGE SCALE GENOMIC DNA]</scope>
    <source>
        <strain evidence="1">LRV0_1</strain>
    </source>
</reference>
<protein>
    <submittedName>
        <fullName evidence="1">Uncharacterized protein</fullName>
    </submittedName>
</protein>
<gene>
    <name evidence="1" type="ORF">OUZ56_032692</name>
</gene>
<evidence type="ECO:0000313" key="2">
    <source>
        <dbReference type="Proteomes" id="UP001234178"/>
    </source>
</evidence>
<dbReference type="Proteomes" id="UP001234178">
    <property type="component" value="Unassembled WGS sequence"/>
</dbReference>